<dbReference type="AlphaFoldDB" id="A0A839JW66"/>
<keyword evidence="8 10" id="KW-1133">Transmembrane helix</keyword>
<dbReference type="HAMAP" id="MF_01499">
    <property type="entry name" value="DacA"/>
    <property type="match status" value="1"/>
</dbReference>
<dbReference type="InterPro" id="IPR045585">
    <property type="entry name" value="CdaA_N"/>
</dbReference>
<comment type="caution">
    <text evidence="12">The sequence shown here is derived from an EMBL/GenBank/DDBJ whole genome shotgun (WGS) entry which is preliminary data.</text>
</comment>
<evidence type="ECO:0000256" key="5">
    <source>
        <dbReference type="ARBA" id="ARBA00022695"/>
    </source>
</evidence>
<dbReference type="Gene3D" id="3.40.1700.10">
    <property type="entry name" value="DNA integrity scanning protein, DisA, N-terminal domain"/>
    <property type="match status" value="1"/>
</dbReference>
<comment type="similarity">
    <text evidence="10">Belongs to the adenylate cyclase family. DacA/CdaA subfamily.</text>
</comment>
<evidence type="ECO:0000256" key="9">
    <source>
        <dbReference type="ARBA" id="ARBA00023136"/>
    </source>
</evidence>
<dbReference type="EC" id="2.7.7.85" evidence="10"/>
<evidence type="ECO:0000256" key="3">
    <source>
        <dbReference type="ARBA" id="ARBA00022679"/>
    </source>
</evidence>
<feature type="transmembrane region" description="Helical" evidence="10">
    <location>
        <begin position="73"/>
        <end position="91"/>
    </location>
</feature>
<dbReference type="InterPro" id="IPR036888">
    <property type="entry name" value="DNA_integrity_DisA_N_sf"/>
</dbReference>
<dbReference type="GO" id="GO:0106408">
    <property type="term" value="F:diadenylate cyclase activity"/>
    <property type="evidence" value="ECO:0007669"/>
    <property type="project" value="UniProtKB-EC"/>
</dbReference>
<dbReference type="PIRSF" id="PIRSF004793">
    <property type="entry name" value="UCP004793"/>
    <property type="match status" value="1"/>
</dbReference>
<evidence type="ECO:0000313" key="12">
    <source>
        <dbReference type="EMBL" id="MBB2181915.1"/>
    </source>
</evidence>
<sequence>MEGIKKFINDYLVRLSIPKINFTDIIEILILAYLIYHVVRWIKNTRAWSLVKGLVVIMAFWLLAVILQLNVLLWIITNTISVGIIAIVIIFQPEFRKALEQLGQKNLVRSFITFDDSKNLSEKFSDHTLNEIVRATFELARAKTGALIVIEQDTPLAEYESTGISIDSLTSSELLINIFEHNTPLHDGAVIIRGNRIVAATCYLPLSDNMQLSKDLGTRHRAGIGISEVSDSLTIIVSEETGKVSIAKGGKLIRNVDGDYLRSKLIDAQKKTVEVKKLKLWRGKNKE</sequence>
<dbReference type="FunFam" id="3.40.1700.10:FF:000002">
    <property type="entry name" value="Diadenylate cyclase"/>
    <property type="match status" value="1"/>
</dbReference>
<comment type="caution">
    <text evidence="10">Lacks conserved residue(s) required for the propagation of feature annotation.</text>
</comment>
<dbReference type="SUPFAM" id="SSF143597">
    <property type="entry name" value="YojJ-like"/>
    <property type="match status" value="1"/>
</dbReference>
<dbReference type="InterPro" id="IPR003390">
    <property type="entry name" value="DNA_integrity_scan_DisA_N"/>
</dbReference>
<dbReference type="Proteomes" id="UP000574276">
    <property type="component" value="Unassembled WGS sequence"/>
</dbReference>
<name>A0A839JW66_9FIRM</name>
<evidence type="ECO:0000256" key="4">
    <source>
        <dbReference type="ARBA" id="ARBA00022692"/>
    </source>
</evidence>
<evidence type="ECO:0000256" key="2">
    <source>
        <dbReference type="ARBA" id="ARBA00022475"/>
    </source>
</evidence>
<evidence type="ECO:0000256" key="6">
    <source>
        <dbReference type="ARBA" id="ARBA00022741"/>
    </source>
</evidence>
<reference evidence="12 13" key="1">
    <citation type="submission" date="2020-07" db="EMBL/GenBank/DDBJ databases">
        <title>Characterization and genome sequencing of isolate MD1, a novel member within the family Lachnospiraceae.</title>
        <authorList>
            <person name="Rettenmaier R."/>
            <person name="Di Bello L."/>
            <person name="Zinser C."/>
            <person name="Scheitz K."/>
            <person name="Liebl W."/>
            <person name="Zverlov V."/>
        </authorList>
    </citation>
    <scope>NUCLEOTIDE SEQUENCE [LARGE SCALE GENOMIC DNA]</scope>
    <source>
        <strain evidence="12 13">MD1</strain>
    </source>
</reference>
<dbReference type="PROSITE" id="PS51794">
    <property type="entry name" value="DAC"/>
    <property type="match status" value="1"/>
</dbReference>
<dbReference type="PANTHER" id="PTHR34185:SF1">
    <property type="entry name" value="DIADENYLATE CYCLASE"/>
    <property type="match status" value="1"/>
</dbReference>
<comment type="subunit">
    <text evidence="10">Probably a homodimer.</text>
</comment>
<comment type="function">
    <text evidence="10">Catalyzes the condensation of 2 ATP molecules into cyclic di-AMP (c-di-AMP), a second messenger used to regulate differing processes in different bacteria.</text>
</comment>
<feature type="transmembrane region" description="Helical" evidence="10">
    <location>
        <begin position="50"/>
        <end position="67"/>
    </location>
</feature>
<keyword evidence="3 10" id="KW-0808">Transferase</keyword>
<dbReference type="GO" id="GO:0004016">
    <property type="term" value="F:adenylate cyclase activity"/>
    <property type="evidence" value="ECO:0007669"/>
    <property type="project" value="UniProtKB-UniRule"/>
</dbReference>
<dbReference type="InterPro" id="IPR034701">
    <property type="entry name" value="CdaA"/>
</dbReference>
<evidence type="ECO:0000256" key="8">
    <source>
        <dbReference type="ARBA" id="ARBA00022989"/>
    </source>
</evidence>
<keyword evidence="13" id="KW-1185">Reference proteome</keyword>
<keyword evidence="9 10" id="KW-0472">Membrane</keyword>
<keyword evidence="2 10" id="KW-1003">Cell membrane</keyword>
<evidence type="ECO:0000256" key="7">
    <source>
        <dbReference type="ARBA" id="ARBA00022840"/>
    </source>
</evidence>
<proteinExistence type="inferred from homology"/>
<evidence type="ECO:0000313" key="13">
    <source>
        <dbReference type="Proteomes" id="UP000574276"/>
    </source>
</evidence>
<organism evidence="12 13">
    <name type="scientific">Variimorphobacter saccharofermentans</name>
    <dbReference type="NCBI Taxonomy" id="2755051"/>
    <lineage>
        <taxon>Bacteria</taxon>
        <taxon>Bacillati</taxon>
        <taxon>Bacillota</taxon>
        <taxon>Clostridia</taxon>
        <taxon>Lachnospirales</taxon>
        <taxon>Lachnospiraceae</taxon>
        <taxon>Variimorphobacter</taxon>
    </lineage>
</organism>
<feature type="domain" description="DAC" evidence="11">
    <location>
        <begin position="92"/>
        <end position="258"/>
    </location>
</feature>
<dbReference type="GO" id="GO:0005524">
    <property type="term" value="F:ATP binding"/>
    <property type="evidence" value="ECO:0007669"/>
    <property type="project" value="UniProtKB-UniRule"/>
</dbReference>
<dbReference type="RefSeq" id="WP_228351653.1">
    <property type="nucleotide sequence ID" value="NZ_JACEGA010000001.1"/>
</dbReference>
<keyword evidence="7 10" id="KW-0067">ATP-binding</keyword>
<feature type="transmembrane region" description="Helical" evidence="10">
    <location>
        <begin position="20"/>
        <end position="38"/>
    </location>
</feature>
<accession>A0A839JW66</accession>
<dbReference type="PANTHER" id="PTHR34185">
    <property type="entry name" value="DIADENYLATE CYCLASE"/>
    <property type="match status" value="1"/>
</dbReference>
<dbReference type="InterPro" id="IPR050338">
    <property type="entry name" value="DisA"/>
</dbReference>
<dbReference type="NCBIfam" id="TIGR00159">
    <property type="entry name" value="diadenylate cyclase CdaA"/>
    <property type="match status" value="1"/>
</dbReference>
<dbReference type="Pfam" id="PF02457">
    <property type="entry name" value="DAC"/>
    <property type="match status" value="1"/>
</dbReference>
<evidence type="ECO:0000256" key="1">
    <source>
        <dbReference type="ARBA" id="ARBA00000877"/>
    </source>
</evidence>
<dbReference type="EMBL" id="JACEGA010000001">
    <property type="protein sequence ID" value="MBB2181915.1"/>
    <property type="molecule type" value="Genomic_DNA"/>
</dbReference>
<comment type="catalytic activity">
    <reaction evidence="1 10">
        <text>2 ATP = 3',3'-c-di-AMP + 2 diphosphate</text>
        <dbReference type="Rhea" id="RHEA:35655"/>
        <dbReference type="ChEBI" id="CHEBI:30616"/>
        <dbReference type="ChEBI" id="CHEBI:33019"/>
        <dbReference type="ChEBI" id="CHEBI:71500"/>
        <dbReference type="EC" id="2.7.7.85"/>
    </reaction>
</comment>
<keyword evidence="6 10" id="KW-0547">Nucleotide-binding</keyword>
<evidence type="ECO:0000256" key="10">
    <source>
        <dbReference type="HAMAP-Rule" id="MF_01499"/>
    </source>
</evidence>
<evidence type="ECO:0000259" key="11">
    <source>
        <dbReference type="PROSITE" id="PS51794"/>
    </source>
</evidence>
<protein>
    <recommendedName>
        <fullName evidence="10">Diadenylate cyclase</fullName>
        <shortName evidence="10">DAC</shortName>
        <ecNumber evidence="10">2.7.7.85</ecNumber>
    </recommendedName>
    <alternativeName>
        <fullName evidence="10">Cyclic-di-AMP synthase</fullName>
        <shortName evidence="10">c-di-AMP synthase</shortName>
    </alternativeName>
</protein>
<dbReference type="InterPro" id="IPR014046">
    <property type="entry name" value="C-di-AMP_synthase"/>
</dbReference>
<dbReference type="GO" id="GO:0006171">
    <property type="term" value="P:cAMP biosynthetic process"/>
    <property type="evidence" value="ECO:0007669"/>
    <property type="project" value="InterPro"/>
</dbReference>
<keyword evidence="4 10" id="KW-0812">Transmembrane</keyword>
<keyword evidence="5 10" id="KW-0548">Nucleotidyltransferase</keyword>
<gene>
    <name evidence="10" type="primary">dacA</name>
    <name evidence="12" type="ORF">H0486_03380</name>
</gene>
<dbReference type="Pfam" id="PF19293">
    <property type="entry name" value="CdaA_N"/>
    <property type="match status" value="1"/>
</dbReference>